<evidence type="ECO:0000256" key="4">
    <source>
        <dbReference type="ARBA" id="ARBA00023163"/>
    </source>
</evidence>
<dbReference type="PANTHER" id="PTHR43214:SF24">
    <property type="entry name" value="TRANSCRIPTIONAL REGULATORY PROTEIN NARL-RELATED"/>
    <property type="match status" value="1"/>
</dbReference>
<keyword evidence="2" id="KW-0805">Transcription regulation</keyword>
<feature type="domain" description="HTH luxR-type" evidence="6">
    <location>
        <begin position="156"/>
        <end position="221"/>
    </location>
</feature>
<dbReference type="CDD" id="cd06170">
    <property type="entry name" value="LuxR_C_like"/>
    <property type="match status" value="1"/>
</dbReference>
<comment type="caution">
    <text evidence="8">The sequence shown here is derived from an EMBL/GenBank/DDBJ whole genome shotgun (WGS) entry which is preliminary data.</text>
</comment>
<proteinExistence type="predicted"/>
<dbReference type="GO" id="GO:0006355">
    <property type="term" value="P:regulation of DNA-templated transcription"/>
    <property type="evidence" value="ECO:0007669"/>
    <property type="project" value="InterPro"/>
</dbReference>
<dbReference type="OrthoDB" id="9780153at2"/>
<evidence type="ECO:0000259" key="6">
    <source>
        <dbReference type="PROSITE" id="PS50043"/>
    </source>
</evidence>
<feature type="modified residue" description="4-aspartylphosphate" evidence="5">
    <location>
        <position position="67"/>
    </location>
</feature>
<sequence>MYDSNEQKLSDSSNIRILIADDQEIIRKSLSIVLGSAADIEVVATAADGKETVDQAIKLKPDLVLMDIHMPVLNGVEATASIKSIRPEIKVLVLTTFQDVHYVVGALNAGAEGYILKAIDPLDLAAAIRLVNRGETMITQEVAKALFTRSLGTANSKGADYGLTDREMQVLKLISDGMANRAIAERMGLTEGTIKNYISNVYTKLNVHNRTSAVKKVSDEGFFS</sequence>
<dbReference type="Proteomes" id="UP000282311">
    <property type="component" value="Unassembled WGS sequence"/>
</dbReference>
<dbReference type="SMART" id="SM00448">
    <property type="entry name" value="REC"/>
    <property type="match status" value="1"/>
</dbReference>
<evidence type="ECO:0000313" key="8">
    <source>
        <dbReference type="EMBL" id="RKN85113.1"/>
    </source>
</evidence>
<dbReference type="Pfam" id="PF00072">
    <property type="entry name" value="Response_reg"/>
    <property type="match status" value="1"/>
</dbReference>
<accession>A0A3B0CIC0</accession>
<keyword evidence="1 5" id="KW-0597">Phosphoprotein</keyword>
<dbReference type="RefSeq" id="WP_120746753.1">
    <property type="nucleotide sequence ID" value="NZ_RBAH01000005.1"/>
</dbReference>
<keyword evidence="4" id="KW-0804">Transcription</keyword>
<protein>
    <submittedName>
        <fullName evidence="8">DNA-binding response regulator</fullName>
    </submittedName>
</protein>
<keyword evidence="3 8" id="KW-0238">DNA-binding</keyword>
<evidence type="ECO:0000313" key="9">
    <source>
        <dbReference type="Proteomes" id="UP000282311"/>
    </source>
</evidence>
<dbReference type="PRINTS" id="PR00038">
    <property type="entry name" value="HTHLUXR"/>
</dbReference>
<dbReference type="InterPro" id="IPR016032">
    <property type="entry name" value="Sig_transdc_resp-reg_C-effctor"/>
</dbReference>
<evidence type="ECO:0000256" key="3">
    <source>
        <dbReference type="ARBA" id="ARBA00023125"/>
    </source>
</evidence>
<dbReference type="SUPFAM" id="SSF52172">
    <property type="entry name" value="CheY-like"/>
    <property type="match status" value="1"/>
</dbReference>
<dbReference type="GO" id="GO:0003677">
    <property type="term" value="F:DNA binding"/>
    <property type="evidence" value="ECO:0007669"/>
    <property type="project" value="UniProtKB-KW"/>
</dbReference>
<dbReference type="GO" id="GO:0000160">
    <property type="term" value="P:phosphorelay signal transduction system"/>
    <property type="evidence" value="ECO:0007669"/>
    <property type="project" value="InterPro"/>
</dbReference>
<evidence type="ECO:0000256" key="2">
    <source>
        <dbReference type="ARBA" id="ARBA00023015"/>
    </source>
</evidence>
<gene>
    <name evidence="8" type="ORF">D7M11_08460</name>
</gene>
<organism evidence="8 9">
    <name type="scientific">Paenibacillus ginsengarvi</name>
    <dbReference type="NCBI Taxonomy" id="400777"/>
    <lineage>
        <taxon>Bacteria</taxon>
        <taxon>Bacillati</taxon>
        <taxon>Bacillota</taxon>
        <taxon>Bacilli</taxon>
        <taxon>Bacillales</taxon>
        <taxon>Paenibacillaceae</taxon>
        <taxon>Paenibacillus</taxon>
    </lineage>
</organism>
<dbReference type="InterPro" id="IPR058245">
    <property type="entry name" value="NreC/VraR/RcsB-like_REC"/>
</dbReference>
<dbReference type="PANTHER" id="PTHR43214">
    <property type="entry name" value="TWO-COMPONENT RESPONSE REGULATOR"/>
    <property type="match status" value="1"/>
</dbReference>
<dbReference type="AlphaFoldDB" id="A0A3B0CIC0"/>
<dbReference type="CDD" id="cd17535">
    <property type="entry name" value="REC_NarL-like"/>
    <property type="match status" value="1"/>
</dbReference>
<dbReference type="InterPro" id="IPR039420">
    <property type="entry name" value="WalR-like"/>
</dbReference>
<keyword evidence="9" id="KW-1185">Reference proteome</keyword>
<dbReference type="Pfam" id="PF00196">
    <property type="entry name" value="GerE"/>
    <property type="match status" value="1"/>
</dbReference>
<dbReference type="PROSITE" id="PS00622">
    <property type="entry name" value="HTH_LUXR_1"/>
    <property type="match status" value="1"/>
</dbReference>
<dbReference type="Gene3D" id="3.40.50.2300">
    <property type="match status" value="1"/>
</dbReference>
<dbReference type="InterPro" id="IPR001789">
    <property type="entry name" value="Sig_transdc_resp-reg_receiver"/>
</dbReference>
<evidence type="ECO:0000256" key="1">
    <source>
        <dbReference type="ARBA" id="ARBA00022553"/>
    </source>
</evidence>
<reference evidence="8 9" key="1">
    <citation type="journal article" date="2007" name="Int. J. Syst. Evol. Microbiol.">
        <title>Paenibacillus ginsengarvi sp. nov., isolated from soil from ginseng cultivation.</title>
        <authorList>
            <person name="Yoon M.H."/>
            <person name="Ten L.N."/>
            <person name="Im W.T."/>
        </authorList>
    </citation>
    <scope>NUCLEOTIDE SEQUENCE [LARGE SCALE GENOMIC DNA]</scope>
    <source>
        <strain evidence="8 9">KCTC 13059</strain>
    </source>
</reference>
<dbReference type="EMBL" id="RBAH01000005">
    <property type="protein sequence ID" value="RKN85113.1"/>
    <property type="molecule type" value="Genomic_DNA"/>
</dbReference>
<dbReference type="InterPro" id="IPR011006">
    <property type="entry name" value="CheY-like_superfamily"/>
</dbReference>
<dbReference type="SMART" id="SM00421">
    <property type="entry name" value="HTH_LUXR"/>
    <property type="match status" value="1"/>
</dbReference>
<evidence type="ECO:0000256" key="5">
    <source>
        <dbReference type="PROSITE-ProRule" id="PRU00169"/>
    </source>
</evidence>
<dbReference type="PROSITE" id="PS50043">
    <property type="entry name" value="HTH_LUXR_2"/>
    <property type="match status" value="1"/>
</dbReference>
<dbReference type="SUPFAM" id="SSF46894">
    <property type="entry name" value="C-terminal effector domain of the bipartite response regulators"/>
    <property type="match status" value="1"/>
</dbReference>
<dbReference type="PROSITE" id="PS50110">
    <property type="entry name" value="RESPONSE_REGULATORY"/>
    <property type="match status" value="1"/>
</dbReference>
<name>A0A3B0CIC0_9BACL</name>
<evidence type="ECO:0000259" key="7">
    <source>
        <dbReference type="PROSITE" id="PS50110"/>
    </source>
</evidence>
<feature type="domain" description="Response regulatory" evidence="7">
    <location>
        <begin position="16"/>
        <end position="132"/>
    </location>
</feature>
<dbReference type="InterPro" id="IPR000792">
    <property type="entry name" value="Tscrpt_reg_LuxR_C"/>
</dbReference>